<dbReference type="EMBL" id="MU864064">
    <property type="protein sequence ID" value="KAK4194399.1"/>
    <property type="molecule type" value="Genomic_DNA"/>
</dbReference>
<dbReference type="PROSITE" id="PS51987">
    <property type="entry name" value="GS_CATALYTIC"/>
    <property type="match status" value="1"/>
</dbReference>
<comment type="caution">
    <text evidence="6">The sequence shown here is derived from an EMBL/GenBank/DDBJ whole genome shotgun (WGS) entry which is preliminary data.</text>
</comment>
<reference evidence="6" key="2">
    <citation type="submission" date="2023-05" db="EMBL/GenBank/DDBJ databases">
        <authorList>
            <consortium name="Lawrence Berkeley National Laboratory"/>
            <person name="Steindorff A."/>
            <person name="Hensen N."/>
            <person name="Bonometti L."/>
            <person name="Westerberg I."/>
            <person name="Brannstrom I.O."/>
            <person name="Guillou S."/>
            <person name="Cros-Aarteil S."/>
            <person name="Calhoun S."/>
            <person name="Haridas S."/>
            <person name="Kuo A."/>
            <person name="Mondo S."/>
            <person name="Pangilinan J."/>
            <person name="Riley R."/>
            <person name="Labutti K."/>
            <person name="Andreopoulos B."/>
            <person name="Lipzen A."/>
            <person name="Chen C."/>
            <person name="Yanf M."/>
            <person name="Daum C."/>
            <person name="Ng V."/>
            <person name="Clum A."/>
            <person name="Ohm R."/>
            <person name="Martin F."/>
            <person name="Silar P."/>
            <person name="Natvig D."/>
            <person name="Lalanne C."/>
            <person name="Gautier V."/>
            <person name="Ament-Velasquez S.L."/>
            <person name="Kruys A."/>
            <person name="Hutchinson M.I."/>
            <person name="Powell A.J."/>
            <person name="Barry K."/>
            <person name="Miller A.N."/>
            <person name="Grigoriev I.V."/>
            <person name="Debuchy R."/>
            <person name="Gladieux P."/>
            <person name="Thoren M.H."/>
            <person name="Johannesson H."/>
        </authorList>
    </citation>
    <scope>NUCLEOTIDE SEQUENCE</scope>
    <source>
        <strain evidence="6">CBS 315.58</strain>
    </source>
</reference>
<comment type="similarity">
    <text evidence="3 4">Belongs to the glutamine synthetase family.</text>
</comment>
<dbReference type="SUPFAM" id="SSF54368">
    <property type="entry name" value="Glutamine synthetase, N-terminal domain"/>
    <property type="match status" value="1"/>
</dbReference>
<evidence type="ECO:0000256" key="1">
    <source>
        <dbReference type="ARBA" id="ARBA00021364"/>
    </source>
</evidence>
<evidence type="ECO:0000259" key="5">
    <source>
        <dbReference type="PROSITE" id="PS51987"/>
    </source>
</evidence>
<evidence type="ECO:0000256" key="2">
    <source>
        <dbReference type="ARBA" id="ARBA00022598"/>
    </source>
</evidence>
<proteinExistence type="inferred from homology"/>
<dbReference type="GO" id="GO:0006542">
    <property type="term" value="P:glutamine biosynthetic process"/>
    <property type="evidence" value="ECO:0007669"/>
    <property type="project" value="InterPro"/>
</dbReference>
<dbReference type="PANTHER" id="PTHR43785:SF2">
    <property type="entry name" value="TYPE-1 GLUTAMINE SYNTHETASE 1"/>
    <property type="match status" value="1"/>
</dbReference>
<dbReference type="SMART" id="SM01230">
    <property type="entry name" value="Gln-synt_C"/>
    <property type="match status" value="1"/>
</dbReference>
<keyword evidence="7" id="KW-1185">Reference proteome</keyword>
<evidence type="ECO:0000256" key="3">
    <source>
        <dbReference type="PROSITE-ProRule" id="PRU01331"/>
    </source>
</evidence>
<dbReference type="Proteomes" id="UP001303160">
    <property type="component" value="Unassembled WGS sequence"/>
</dbReference>
<feature type="domain" description="GS catalytic" evidence="5">
    <location>
        <begin position="135"/>
        <end position="461"/>
    </location>
</feature>
<dbReference type="GO" id="GO:0004356">
    <property type="term" value="F:glutamine synthetase activity"/>
    <property type="evidence" value="ECO:0007669"/>
    <property type="project" value="InterPro"/>
</dbReference>
<organism evidence="6 7">
    <name type="scientific">Triangularia verruculosa</name>
    <dbReference type="NCBI Taxonomy" id="2587418"/>
    <lineage>
        <taxon>Eukaryota</taxon>
        <taxon>Fungi</taxon>
        <taxon>Dikarya</taxon>
        <taxon>Ascomycota</taxon>
        <taxon>Pezizomycotina</taxon>
        <taxon>Sordariomycetes</taxon>
        <taxon>Sordariomycetidae</taxon>
        <taxon>Sordariales</taxon>
        <taxon>Podosporaceae</taxon>
        <taxon>Triangularia</taxon>
    </lineage>
</organism>
<dbReference type="Gene3D" id="3.30.590.10">
    <property type="entry name" value="Glutamine synthetase/guanido kinase, catalytic domain"/>
    <property type="match status" value="1"/>
</dbReference>
<accession>A0AAN6X5R6</accession>
<dbReference type="InterPro" id="IPR036651">
    <property type="entry name" value="Gln_synt_N_sf"/>
</dbReference>
<dbReference type="SUPFAM" id="SSF55931">
    <property type="entry name" value="Glutamine synthetase/guanido kinase"/>
    <property type="match status" value="1"/>
</dbReference>
<name>A0AAN6X5R6_9PEZI</name>
<keyword evidence="2" id="KW-0436">Ligase</keyword>
<dbReference type="Pfam" id="PF00120">
    <property type="entry name" value="Gln-synt_C"/>
    <property type="match status" value="1"/>
</dbReference>
<gene>
    <name evidence="6" type="ORF">QBC40DRAFT_319823</name>
</gene>
<dbReference type="InterPro" id="IPR008146">
    <property type="entry name" value="Gln_synth_cat_dom"/>
</dbReference>
<evidence type="ECO:0000313" key="6">
    <source>
        <dbReference type="EMBL" id="KAK4194399.1"/>
    </source>
</evidence>
<sequence length="461" mass="50554">MSTSRPASSSRYLSEALSSLPDPSAIDFIHLQWLDFSSTLRSHVLPVSQLLPLTKSGRYHGLSGLNKLLVDSSVAYYDRDKAFTRDQSYLLPDFSSLRQIPSLPHHAAVFCNFSEDISTRSPASPTAPNITPFCPRLPLQNAVKEAQDMNLKILVGFEIEFTCTPTSATGEDRPAQLSGARNLEANSMLQVLSEITHDLHGSGVVQVQHFQAEATKHQYEIVTAPLSPLEAADALVTTREAIRRVCARDVRGKVSFLPGGGEMNGLHLNISVVSSSGGTGDEEEYDGFLAGVLENIDGLCALGMPRPESYERTVAGGGCAGRFKSWGTQNREVCVRKKGKGFWEVRFLDHTAQVHLFLASLIFAGLDGIREGRPLKMKDCTTDPGLLSNDERRDRFGITEELPASAEQACQALKCNSLLLAKMGEPLITAYIAVTEEYNKRLDEQGDVDSQKRRDWLAARV</sequence>
<reference evidence="6" key="1">
    <citation type="journal article" date="2023" name="Mol. Phylogenet. Evol.">
        <title>Genome-scale phylogeny and comparative genomics of the fungal order Sordariales.</title>
        <authorList>
            <person name="Hensen N."/>
            <person name="Bonometti L."/>
            <person name="Westerberg I."/>
            <person name="Brannstrom I.O."/>
            <person name="Guillou S."/>
            <person name="Cros-Aarteil S."/>
            <person name="Calhoun S."/>
            <person name="Haridas S."/>
            <person name="Kuo A."/>
            <person name="Mondo S."/>
            <person name="Pangilinan J."/>
            <person name="Riley R."/>
            <person name="LaButti K."/>
            <person name="Andreopoulos B."/>
            <person name="Lipzen A."/>
            <person name="Chen C."/>
            <person name="Yan M."/>
            <person name="Daum C."/>
            <person name="Ng V."/>
            <person name="Clum A."/>
            <person name="Steindorff A."/>
            <person name="Ohm R.A."/>
            <person name="Martin F."/>
            <person name="Silar P."/>
            <person name="Natvig D.O."/>
            <person name="Lalanne C."/>
            <person name="Gautier V."/>
            <person name="Ament-Velasquez S.L."/>
            <person name="Kruys A."/>
            <person name="Hutchinson M.I."/>
            <person name="Powell A.J."/>
            <person name="Barry K."/>
            <person name="Miller A.N."/>
            <person name="Grigoriev I.V."/>
            <person name="Debuchy R."/>
            <person name="Gladieux P."/>
            <person name="Hiltunen Thoren M."/>
            <person name="Johannesson H."/>
        </authorList>
    </citation>
    <scope>NUCLEOTIDE SEQUENCE</scope>
    <source>
        <strain evidence="6">CBS 315.58</strain>
    </source>
</reference>
<evidence type="ECO:0000313" key="7">
    <source>
        <dbReference type="Proteomes" id="UP001303160"/>
    </source>
</evidence>
<dbReference type="InterPro" id="IPR014746">
    <property type="entry name" value="Gln_synth/guanido_kin_cat_dom"/>
</dbReference>
<protein>
    <recommendedName>
        <fullName evidence="1">Glutamine synthetase</fullName>
    </recommendedName>
</protein>
<dbReference type="PANTHER" id="PTHR43785">
    <property type="entry name" value="GAMMA-GLUTAMYLPUTRESCINE SYNTHETASE"/>
    <property type="match status" value="1"/>
</dbReference>
<evidence type="ECO:0000256" key="4">
    <source>
        <dbReference type="RuleBase" id="RU000384"/>
    </source>
</evidence>
<dbReference type="AlphaFoldDB" id="A0AAN6X5R6"/>